<comment type="caution">
    <text evidence="2">The sequence shown here is derived from an EMBL/GenBank/DDBJ whole genome shotgun (WGS) entry which is preliminary data.</text>
</comment>
<organism evidence="2 3">
    <name type="scientific">Nocardia mexicana</name>
    <dbReference type="NCBI Taxonomy" id="279262"/>
    <lineage>
        <taxon>Bacteria</taxon>
        <taxon>Bacillati</taxon>
        <taxon>Actinomycetota</taxon>
        <taxon>Actinomycetes</taxon>
        <taxon>Mycobacteriales</taxon>
        <taxon>Nocardiaceae</taxon>
        <taxon>Nocardia</taxon>
    </lineage>
</organism>
<dbReference type="Pfam" id="PF20239">
    <property type="entry name" value="DUF6596"/>
    <property type="match status" value="1"/>
</dbReference>
<accession>A0A370H487</accession>
<sequence>MLLTDARRAARTGPSGELVPMAEQDRSLWRAGDIAEGIDIITAALPRGEVGPYQLQAAIAALHDEAPDYASTDWPQITLLYERLLALADNPVVSLNHAVAVAMSRGPEEGLRLVDLVADRLRDDHRVAAVRAHLLEMLGDDTAARESYRTAAKQAKSLPQQRYLNARAARLD</sequence>
<name>A0A370H487_9NOCA</name>
<evidence type="ECO:0000313" key="3">
    <source>
        <dbReference type="Proteomes" id="UP000255355"/>
    </source>
</evidence>
<proteinExistence type="predicted"/>
<dbReference type="InterPro" id="IPR046531">
    <property type="entry name" value="DUF6596"/>
</dbReference>
<dbReference type="AlphaFoldDB" id="A0A370H487"/>
<evidence type="ECO:0000259" key="1">
    <source>
        <dbReference type="Pfam" id="PF20239"/>
    </source>
</evidence>
<dbReference type="Proteomes" id="UP000255355">
    <property type="component" value="Unassembled WGS sequence"/>
</dbReference>
<reference evidence="2 3" key="1">
    <citation type="submission" date="2018-07" db="EMBL/GenBank/DDBJ databases">
        <title>Genomic Encyclopedia of Type Strains, Phase IV (KMG-IV): sequencing the most valuable type-strain genomes for metagenomic binning, comparative biology and taxonomic classification.</title>
        <authorList>
            <person name="Goeker M."/>
        </authorList>
    </citation>
    <scope>NUCLEOTIDE SEQUENCE [LARGE SCALE GENOMIC DNA]</scope>
    <source>
        <strain evidence="2 3">DSM 44952</strain>
    </source>
</reference>
<gene>
    <name evidence="2" type="ORF">DFR68_106490</name>
</gene>
<keyword evidence="3" id="KW-1185">Reference proteome</keyword>
<dbReference type="EMBL" id="QQAZ01000006">
    <property type="protein sequence ID" value="RDI50052.1"/>
    <property type="molecule type" value="Genomic_DNA"/>
</dbReference>
<evidence type="ECO:0000313" key="2">
    <source>
        <dbReference type="EMBL" id="RDI50052.1"/>
    </source>
</evidence>
<feature type="domain" description="DUF6596" evidence="1">
    <location>
        <begin position="1"/>
        <end position="44"/>
    </location>
</feature>
<dbReference type="PANTHER" id="PTHR47756">
    <property type="entry name" value="BLL6612 PROTEIN-RELATED"/>
    <property type="match status" value="1"/>
</dbReference>
<protein>
    <recommendedName>
        <fullName evidence="1">DUF6596 domain-containing protein</fullName>
    </recommendedName>
</protein>
<dbReference type="STRING" id="1210089.GCA_001613165_04053"/>
<dbReference type="PANTHER" id="PTHR47756:SF2">
    <property type="entry name" value="BLL6612 PROTEIN"/>
    <property type="match status" value="1"/>
</dbReference>